<dbReference type="Proteomes" id="UP000006873">
    <property type="component" value="Chromosome"/>
</dbReference>
<proteinExistence type="predicted"/>
<name>E3GH29_9FIRM</name>
<keyword evidence="3" id="KW-1185">Reference proteome</keyword>
<reference key="1">
    <citation type="submission" date="2010-09" db="EMBL/GenBank/DDBJ databases">
        <authorList>
            <person name="Roh H."/>
            <person name="Ko H.-J."/>
            <person name="Kim D."/>
            <person name="Choi D.G."/>
            <person name="Park S."/>
            <person name="Kim S."/>
            <person name="Kim K.H."/>
            <person name="Chang I.S."/>
            <person name="Choi I.-G."/>
        </authorList>
    </citation>
    <scope>NUCLEOTIDE SEQUENCE</scope>
    <source>
        <strain>KIST612</strain>
    </source>
</reference>
<dbReference type="EMBL" id="CP002273">
    <property type="protein sequence ID" value="ADO38984.2"/>
    <property type="molecule type" value="Genomic_DNA"/>
</dbReference>
<accession>E3GH29</accession>
<feature type="region of interest" description="Disordered" evidence="1">
    <location>
        <begin position="20"/>
        <end position="42"/>
    </location>
</feature>
<evidence type="ECO:0000256" key="1">
    <source>
        <dbReference type="SAM" id="MobiDB-lite"/>
    </source>
</evidence>
<evidence type="ECO:0000313" key="3">
    <source>
        <dbReference type="Proteomes" id="UP000006873"/>
    </source>
</evidence>
<protein>
    <submittedName>
        <fullName evidence="2">Uncharacterized protein</fullName>
    </submittedName>
</protein>
<gene>
    <name evidence="2" type="ordered locus">ELI_4040</name>
</gene>
<dbReference type="KEGG" id="elm:ELI_4040"/>
<evidence type="ECO:0000313" key="2">
    <source>
        <dbReference type="EMBL" id="ADO38984.2"/>
    </source>
</evidence>
<dbReference type="HOGENOM" id="CLU_3251683_0_0_9"/>
<organism evidence="2 3">
    <name type="scientific">Eubacterium callanderi</name>
    <dbReference type="NCBI Taxonomy" id="53442"/>
    <lineage>
        <taxon>Bacteria</taxon>
        <taxon>Bacillati</taxon>
        <taxon>Bacillota</taxon>
        <taxon>Clostridia</taxon>
        <taxon>Eubacteriales</taxon>
        <taxon>Eubacteriaceae</taxon>
        <taxon>Eubacterium</taxon>
    </lineage>
</organism>
<dbReference type="GeneID" id="79382388"/>
<reference evidence="2 3" key="2">
    <citation type="journal article" date="2011" name="J. Bacteriol.">
        <title>Complete genome sequence of a carbon monoxide-utilizing acetogen, Eubacterium limosum KIST612.</title>
        <authorList>
            <person name="Roh H."/>
            <person name="Ko H.J."/>
            <person name="Kim D."/>
            <person name="Choi D.G."/>
            <person name="Park S."/>
            <person name="Kim S."/>
            <person name="Chang I.S."/>
            <person name="Choi I.G."/>
        </authorList>
    </citation>
    <scope>NUCLEOTIDE SEQUENCE [LARGE SCALE GENOMIC DNA]</scope>
    <source>
        <strain evidence="2 3">KIST612</strain>
    </source>
</reference>
<sequence length="42" mass="4373">MRIIGANGSLWLRLMEGDGSTAAGSGLCPQLEEASRNPENAV</sequence>
<dbReference type="RefSeq" id="WP_013382291.1">
    <property type="nucleotide sequence ID" value="NC_014624.2"/>
</dbReference>
<dbReference type="AlphaFoldDB" id="E3GH29"/>